<dbReference type="PANTHER" id="PTHR22957">
    <property type="entry name" value="TBC1 DOMAIN FAMILY MEMBER GTPASE-ACTIVATING PROTEIN"/>
    <property type="match status" value="1"/>
</dbReference>
<evidence type="ECO:0000256" key="4">
    <source>
        <dbReference type="ARBA" id="ARBA00022553"/>
    </source>
</evidence>
<dbReference type="Gramene" id="PSAT_LOCUS18100_t1">
    <property type="protein sequence ID" value="CAL5198661.1"/>
    <property type="gene ID" value="PSAT_LOCUS18100"/>
</dbReference>
<dbReference type="GO" id="GO:0005737">
    <property type="term" value="C:cytoplasm"/>
    <property type="evidence" value="ECO:0007669"/>
    <property type="project" value="UniProtKB-SubCell"/>
</dbReference>
<evidence type="ECO:0000256" key="9">
    <source>
        <dbReference type="ARBA" id="ARBA00082539"/>
    </source>
</evidence>
<feature type="region of interest" description="Disordered" evidence="10">
    <location>
        <begin position="192"/>
        <end position="235"/>
    </location>
</feature>
<comment type="caution">
    <text evidence="12">The sequence shown here is derived from an EMBL/GenBank/DDBJ whole genome shotgun (WGS) entry which is preliminary data.</text>
</comment>
<keyword evidence="13" id="KW-1185">Reference proteome</keyword>
<evidence type="ECO:0000256" key="6">
    <source>
        <dbReference type="ARBA" id="ARBA00055283"/>
    </source>
</evidence>
<dbReference type="Proteomes" id="UP001058974">
    <property type="component" value="Chromosome 4"/>
</dbReference>
<dbReference type="InterPro" id="IPR000195">
    <property type="entry name" value="Rab-GAP-TBC_dom"/>
</dbReference>
<dbReference type="FunFam" id="1.10.8.270:FF:000005">
    <property type="entry name" value="TBC1 domain family member 15"/>
    <property type="match status" value="1"/>
</dbReference>
<gene>
    <name evidence="12" type="ORF">KIW84_041290</name>
</gene>
<dbReference type="SMART" id="SM00164">
    <property type="entry name" value="TBC"/>
    <property type="match status" value="1"/>
</dbReference>
<keyword evidence="2" id="KW-0343">GTPase activation</keyword>
<dbReference type="EMBL" id="JAMSHJ010000004">
    <property type="protein sequence ID" value="KAI5416182.1"/>
    <property type="molecule type" value="Genomic_DNA"/>
</dbReference>
<dbReference type="Gene3D" id="1.10.8.270">
    <property type="entry name" value="putative rabgap domain of human tbc1 domain family member 14 like domains"/>
    <property type="match status" value="1"/>
</dbReference>
<dbReference type="OrthoDB" id="10264062at2759"/>
<feature type="domain" description="Rab-GAP TBC" evidence="11">
    <location>
        <begin position="355"/>
        <end position="565"/>
    </location>
</feature>
<dbReference type="Pfam" id="PF00566">
    <property type="entry name" value="RabGAP-TBC"/>
    <property type="match status" value="1"/>
</dbReference>
<dbReference type="InterPro" id="IPR035969">
    <property type="entry name" value="Rab-GAP_TBC_sf"/>
</dbReference>
<reference evidence="12 13" key="1">
    <citation type="journal article" date="2022" name="Nat. Genet.">
        <title>Improved pea reference genome and pan-genome highlight genomic features and evolutionary characteristics.</title>
        <authorList>
            <person name="Yang T."/>
            <person name="Liu R."/>
            <person name="Luo Y."/>
            <person name="Hu S."/>
            <person name="Wang D."/>
            <person name="Wang C."/>
            <person name="Pandey M.K."/>
            <person name="Ge S."/>
            <person name="Xu Q."/>
            <person name="Li N."/>
            <person name="Li G."/>
            <person name="Huang Y."/>
            <person name="Saxena R.K."/>
            <person name="Ji Y."/>
            <person name="Li M."/>
            <person name="Yan X."/>
            <person name="He Y."/>
            <person name="Liu Y."/>
            <person name="Wang X."/>
            <person name="Xiang C."/>
            <person name="Varshney R.K."/>
            <person name="Ding H."/>
            <person name="Gao S."/>
            <person name="Zong X."/>
        </authorList>
    </citation>
    <scope>NUCLEOTIDE SEQUENCE [LARGE SCALE GENOMIC DNA]</scope>
    <source>
        <strain evidence="12 13">cv. Zhongwan 6</strain>
    </source>
</reference>
<comment type="subcellular location">
    <subcellularLocation>
        <location evidence="1">Cytoplasm</location>
    </subcellularLocation>
</comment>
<evidence type="ECO:0000256" key="10">
    <source>
        <dbReference type="SAM" id="MobiDB-lite"/>
    </source>
</evidence>
<keyword evidence="4" id="KW-0597">Phosphoprotein</keyword>
<keyword evidence="3" id="KW-0963">Cytoplasm</keyword>
<dbReference type="PANTHER" id="PTHR22957:SF502">
    <property type="entry name" value="SMALL G PROTEIN SIGNALING MODULATOR 2-RELATED"/>
    <property type="match status" value="1"/>
</dbReference>
<dbReference type="AlphaFoldDB" id="A0A9D5AL51"/>
<evidence type="ECO:0000256" key="2">
    <source>
        <dbReference type="ARBA" id="ARBA00022468"/>
    </source>
</evidence>
<evidence type="ECO:0000256" key="1">
    <source>
        <dbReference type="ARBA" id="ARBA00004496"/>
    </source>
</evidence>
<organism evidence="12 13">
    <name type="scientific">Pisum sativum</name>
    <name type="common">Garden pea</name>
    <name type="synonym">Lathyrus oleraceus</name>
    <dbReference type="NCBI Taxonomy" id="3888"/>
    <lineage>
        <taxon>Eukaryota</taxon>
        <taxon>Viridiplantae</taxon>
        <taxon>Streptophyta</taxon>
        <taxon>Embryophyta</taxon>
        <taxon>Tracheophyta</taxon>
        <taxon>Spermatophyta</taxon>
        <taxon>Magnoliopsida</taxon>
        <taxon>eudicotyledons</taxon>
        <taxon>Gunneridae</taxon>
        <taxon>Pentapetalae</taxon>
        <taxon>rosids</taxon>
        <taxon>fabids</taxon>
        <taxon>Fabales</taxon>
        <taxon>Fabaceae</taxon>
        <taxon>Papilionoideae</taxon>
        <taxon>50 kb inversion clade</taxon>
        <taxon>NPAAA clade</taxon>
        <taxon>Hologalegina</taxon>
        <taxon>IRL clade</taxon>
        <taxon>Fabeae</taxon>
        <taxon>Lathyrus</taxon>
    </lineage>
</organism>
<dbReference type="FunFam" id="1.10.472.80:FF:000005">
    <property type="entry name" value="TBC1 domain family member 15"/>
    <property type="match status" value="1"/>
</dbReference>
<dbReference type="Gramene" id="Psat4g040040.1">
    <property type="protein sequence ID" value="Psat4g040040.1.cds"/>
    <property type="gene ID" value="Psat4g040040"/>
</dbReference>
<dbReference type="Gene3D" id="1.10.472.80">
    <property type="entry name" value="Ypt/Rab-GAP domain of gyp1p, domain 3"/>
    <property type="match status" value="1"/>
</dbReference>
<dbReference type="Gramene" id="Psat04G0129000-T1">
    <property type="protein sequence ID" value="KAI5416182.1"/>
    <property type="gene ID" value="KIW84_041290"/>
</dbReference>
<evidence type="ECO:0000259" key="11">
    <source>
        <dbReference type="PROSITE" id="PS50086"/>
    </source>
</evidence>
<keyword evidence="5" id="KW-0007">Acetylation</keyword>
<evidence type="ECO:0000256" key="5">
    <source>
        <dbReference type="ARBA" id="ARBA00022990"/>
    </source>
</evidence>
<dbReference type="GO" id="GO:0005096">
    <property type="term" value="F:GTPase activator activity"/>
    <property type="evidence" value="ECO:0007669"/>
    <property type="project" value="UniProtKB-KW"/>
</dbReference>
<evidence type="ECO:0000256" key="8">
    <source>
        <dbReference type="ARBA" id="ARBA00067480"/>
    </source>
</evidence>
<name>A0A9D5AL51_PEA</name>
<dbReference type="Pfam" id="PF12068">
    <property type="entry name" value="PH_RBD"/>
    <property type="match status" value="1"/>
</dbReference>
<sequence>MLDSEIHDLSDDADYAASLQQGSASVMLCNDSTKESSSASELDGAEIVYSKENVAIHPTQFAISGRLKLIKQGSSLFMTWIPYKGHNADTGLSDKDRNLYTIRAVPFTEIRSIRRHTPALGWQYIIVVLSTGLAYPPLYFYSGGVKEFLATIKQHVLLVRSAEDANVFLVNDFQSTLQRTLSSLELPRAVPLARGPSNMSVDESTLNENEERNDSGVNNGSVSVPQFHRRPRHKVHDPARDLSIQVLEKFSLVTKFARETTSQLFRENQTNGFSTNERRTQIQTNLDPPKSSNVAGKISDENSAVPDSLEFDNLSLVWGKPRQPPLDSKEWITFLDSEGRVTDSEAMRKRIFYGGLDHELRNEVWGLLLGYYTYDSTYAEREFLKSVKKSEYENIKNQWQSISPAQAKRFTKFRERKGLIEKDVVRTDRSITFYEGDDNPNVNVLRDILLTYSFYNFDLGYCQGMSDLLSPILFVMDDESEAFWCFVALMERLGPNFNRDQNGMHSQLFALSKLVELLDSPLHNYFKQRDCLNYFFCFRWILIQFKREFEYEKTMLLWEVLWTHYPSEHLHLYVCVAVLKRYRSKIMGEEMDFDSLLKFINELSGHIDLDATLRDAEALSICAGEEGAARIPPGTPPSLPVDEGSFYIQQDDEVL</sequence>
<evidence type="ECO:0000313" key="12">
    <source>
        <dbReference type="EMBL" id="KAI5416182.1"/>
    </source>
</evidence>
<proteinExistence type="predicted"/>
<evidence type="ECO:0000256" key="3">
    <source>
        <dbReference type="ARBA" id="ARBA00022490"/>
    </source>
</evidence>
<comment type="function">
    <text evidence="6">Acts as a GTPase activating protein for RAB7A. Does not act on RAB4, RAB5 or RAB6.</text>
</comment>
<dbReference type="PROSITE" id="PS50086">
    <property type="entry name" value="TBC_RABGAP"/>
    <property type="match status" value="1"/>
</dbReference>
<evidence type="ECO:0000256" key="7">
    <source>
        <dbReference type="ARBA" id="ARBA00065268"/>
    </source>
</evidence>
<evidence type="ECO:0000313" key="13">
    <source>
        <dbReference type="Proteomes" id="UP001058974"/>
    </source>
</evidence>
<comment type="subunit">
    <text evidence="7">Interacts with non-phosphorylated form of RAB8A; phosphorylation of RAB8A at 'Thr-72' disrupts this interaction. Interacts with ARMC12.</text>
</comment>
<accession>A0A9D5AL51</accession>
<feature type="compositionally biased region" description="Polar residues" evidence="10">
    <location>
        <begin position="215"/>
        <end position="224"/>
    </location>
</feature>
<dbReference type="Gene3D" id="2.30.29.230">
    <property type="match status" value="1"/>
</dbReference>
<feature type="compositionally biased region" description="Polar residues" evidence="10">
    <location>
        <begin position="197"/>
        <end position="207"/>
    </location>
</feature>
<protein>
    <recommendedName>
        <fullName evidence="8">TBC1 domain family member 15</fullName>
    </recommendedName>
    <alternativeName>
        <fullName evidence="9">GTPase-activating protein RAB7</fullName>
    </alternativeName>
</protein>
<dbReference type="SUPFAM" id="SSF47923">
    <property type="entry name" value="Ypt/Rab-GAP domain of gyp1p"/>
    <property type="match status" value="2"/>
</dbReference>
<dbReference type="InterPro" id="IPR021935">
    <property type="entry name" value="SGSM1/2_RBD"/>
</dbReference>